<keyword evidence="3 10" id="KW-0813">Transport</keyword>
<feature type="region of interest" description="Disordered" evidence="13">
    <location>
        <begin position="546"/>
        <end position="597"/>
    </location>
</feature>
<dbReference type="Pfam" id="PF21127">
    <property type="entry name" value="ATG1-like_MIT2"/>
    <property type="match status" value="1"/>
</dbReference>
<dbReference type="GO" id="GO:0048675">
    <property type="term" value="P:axon extension"/>
    <property type="evidence" value="ECO:0007669"/>
    <property type="project" value="TreeGrafter"/>
</dbReference>
<evidence type="ECO:0000256" key="1">
    <source>
        <dbReference type="ARBA" id="ARBA00004177"/>
    </source>
</evidence>
<dbReference type="InterPro" id="IPR043987">
    <property type="entry name" value="CCZ1/INTU/HSP4_longin_1"/>
</dbReference>
<evidence type="ECO:0000256" key="8">
    <source>
        <dbReference type="ARBA" id="ARBA00022840"/>
    </source>
</evidence>
<dbReference type="GO" id="GO:0000422">
    <property type="term" value="P:autophagy of mitochondrion"/>
    <property type="evidence" value="ECO:0007669"/>
    <property type="project" value="TreeGrafter"/>
</dbReference>
<dbReference type="GO" id="GO:0005776">
    <property type="term" value="C:autophagosome"/>
    <property type="evidence" value="ECO:0007669"/>
    <property type="project" value="TreeGrafter"/>
</dbReference>
<keyword evidence="4" id="KW-0808">Transferase</keyword>
<keyword evidence="9 10" id="KW-0653">Protein transport</keyword>
<evidence type="ECO:0000256" key="5">
    <source>
        <dbReference type="ARBA" id="ARBA00022741"/>
    </source>
</evidence>
<keyword evidence="8 11" id="KW-0067">ATP-binding</keyword>
<dbReference type="FunFam" id="3.30.200.20:FF:000149">
    <property type="entry name" value="serine/threonine-protein kinase unc-51 isoform X1"/>
    <property type="match status" value="1"/>
</dbReference>
<dbReference type="GO" id="GO:0015031">
    <property type="term" value="P:protein transport"/>
    <property type="evidence" value="ECO:0007669"/>
    <property type="project" value="UniProtKB-UniRule"/>
</dbReference>
<dbReference type="InterPro" id="IPR043988">
    <property type="entry name" value="CCZ1/INTU_longin_2"/>
</dbReference>
<dbReference type="PROSITE" id="PS00108">
    <property type="entry name" value="PROTEIN_KINASE_ST"/>
    <property type="match status" value="1"/>
</dbReference>
<feature type="compositionally biased region" description="Polar residues" evidence="13">
    <location>
        <begin position="468"/>
        <end position="500"/>
    </location>
</feature>
<dbReference type="Gene3D" id="3.30.200.20">
    <property type="entry name" value="Phosphorylase Kinase, domain 1"/>
    <property type="match status" value="1"/>
</dbReference>
<feature type="compositionally biased region" description="Basic and acidic residues" evidence="13">
    <location>
        <begin position="326"/>
        <end position="342"/>
    </location>
</feature>
<dbReference type="Gene3D" id="1.10.510.10">
    <property type="entry name" value="Transferase(Phosphotransferase) domain 1"/>
    <property type="match status" value="1"/>
</dbReference>
<dbReference type="SMART" id="SM00220">
    <property type="entry name" value="S_TKc"/>
    <property type="match status" value="1"/>
</dbReference>
<feature type="compositionally biased region" description="Basic and acidic residues" evidence="13">
    <location>
        <begin position="560"/>
        <end position="581"/>
    </location>
</feature>
<sequence length="1655" mass="184864">LINMEVVGDYEYSKKDLIGHGAFAVVFKGHAKARPDVMVAIKSITKKNLSKSKNLLSKEIKILKELSDLHHENLVGLLQCIESPGHVFLVMEYCNGGDLADYLQAKGTLSEETIRLFLRQIAAALKAINSRGIVHRDLKPQNILLCNLSDRPNPEPKEIRLKIADFGFARFLQEGVMAATLCGSPMYMAPEVIMSLQYDAKADLWSIGTIVFQCLTGKAPFQAQTPQALKQFYERNKNMKPNIPAEASETLRDLLTQLLMRAPKDRMEFDDFFRHPFLLDLPLSSKEGSSTAAASPASKKRSEPLKASPVTFSKRLPSSPIVDNLRPARERTASRETTETPRRRNPSGSSMQRPQIATLPLEMTENENGYVIVHRVTESPRRPVASKVNNISGAIRLPTSKAGSKIQAPSMPKQTGQPAIRPVSFPAALEKTPSHMGSARPPPEPVPVPTQKANYVQMEARRMERESSMTTRRTSGALSTNASPTTANKKSTPNTPTKLGQENKKQPAVNIIPSIVELDPPKTVFHVDKSRVTAAADLTVTFPASSEKLKKPVDSQTTGEEVKPKLSNENEPAKAENKPKLNELPLIESEDESSDEEMKPLNLPFARSSHPSACEDPENNGNQAIESFVGSSVEKNRPINNKEVEINSMGPNDKVWGLEEAFPHLQRMPMSPRSPSSLNAFALNGEKHFGPRTHSFRMTAAPPDLKPEILLERGHNEILAKLEFVLQVVQSLMRLAQLRASPLSVMLCSRRFTEMDEVGNFNHSYRQAEQLVIYVRALHMISSSLQLAQQEIDAHRLCISISVKRVLNDLNECFHTCLLRSQELVTHGLPGSDETNSISAERLMYNYALELCQSAALDELFGNRQALLQCSHRYQTAFILLHTLAQQATDEEDHKDAVEKRLRILEKRGLFFSNSVQLLFCLQTLRQGGCFVVEEEIREGRWCAMMNVKLIDCLNSLYVFNPDYCERDGDEPKKVLFYYPKEKPMDAQVQDVGFAEASVRFSDTFGGQPAPDMYEWSSGRFVSVCRRPEPRFYIGATFARQQATDIGYPLRADVIGEVLVRAYRLFRLFFGGLQQLVDKAGLESTKQRLEFFFNRYISSSKLSCTLIPDLIDGMRYLRIDKQSVFKLITLVDEAVEAFPLIHWNMLLYNDCLLHNSIPTASVTTFYRYITTMLIPLTARSELRPEVLFSGKRCSIMDDEQQQQKQPEQQQRYGHFFSTSESQSLADGQLAARRLPTVHLRVECDKPESEYGLVVYRLLNFTWAMVVPKCGSDEKGQAEVEHLFAEFDRRFGPFIDSLVCKLTDAYDAEQQWPNNSAVPGGGGGSGGVATAAEGTAKTLLSFGSTSEPSCYYYIYHDATTSEMRSRLPTFVGLTAGGSSNCSTSPSTAPGSATPGAEVWTALCDMGAQFAATGYFSVDLLAKADSDWWVAAKKSGHRRLYLTLYAKNASLTDVGEELRRLCASHFDDRKMESDYSTFMDSARAMAWSRISNMPLNELNAWIEDPSQMDAFIQELPQVKTLLSEKEMLIAQNRNAAEFNLNLGNPSLADAKESVLKAYEEAKKWKLQFEGKLASLNSAAEQRSLETTHALLQAAAAEAEDESDRIAQELLNGSISANDFVEAYRPKRVLAHMRKIKCEKLAELLATSDMAQHRSKNS</sequence>
<dbReference type="PANTHER" id="PTHR24348">
    <property type="entry name" value="SERINE/THREONINE-PROTEIN KINASE UNC-51-RELATED"/>
    <property type="match status" value="1"/>
</dbReference>
<dbReference type="GO" id="GO:0005829">
    <property type="term" value="C:cytosol"/>
    <property type="evidence" value="ECO:0007669"/>
    <property type="project" value="TreeGrafter"/>
</dbReference>
<dbReference type="Pfam" id="PF19031">
    <property type="entry name" value="Intu_longin_1"/>
    <property type="match status" value="1"/>
</dbReference>
<dbReference type="InterPro" id="IPR048941">
    <property type="entry name" value="ATG1-like_MIT2"/>
</dbReference>
<dbReference type="InterPro" id="IPR009851">
    <property type="entry name" value="Mod_r"/>
</dbReference>
<dbReference type="GO" id="GO:0000813">
    <property type="term" value="C:ESCRT I complex"/>
    <property type="evidence" value="ECO:0007669"/>
    <property type="project" value="UniProtKB-ARBA"/>
</dbReference>
<feature type="region of interest" description="Disordered" evidence="13">
    <location>
        <begin position="431"/>
        <end position="450"/>
    </location>
</feature>
<keyword evidence="5 11" id="KW-0547">Nucleotide-binding</keyword>
<dbReference type="InterPro" id="IPR000719">
    <property type="entry name" value="Prot_kinase_dom"/>
</dbReference>
<dbReference type="GO" id="GO:0004674">
    <property type="term" value="F:protein serine/threonine kinase activity"/>
    <property type="evidence" value="ECO:0007669"/>
    <property type="project" value="InterPro"/>
</dbReference>
<dbReference type="GO" id="GO:0034727">
    <property type="term" value="P:piecemeal microautophagy of the nucleus"/>
    <property type="evidence" value="ECO:0007669"/>
    <property type="project" value="TreeGrafter"/>
</dbReference>
<dbReference type="GO" id="GO:0010508">
    <property type="term" value="P:positive regulation of autophagy"/>
    <property type="evidence" value="ECO:0007669"/>
    <property type="project" value="TreeGrafter"/>
</dbReference>
<dbReference type="GO" id="GO:0016192">
    <property type="term" value="P:vesicle-mediated transport"/>
    <property type="evidence" value="ECO:0007669"/>
    <property type="project" value="InterPro"/>
</dbReference>
<feature type="domain" description="VPS37 C-terminal" evidence="15">
    <location>
        <begin position="1563"/>
        <end position="1655"/>
    </location>
</feature>
<dbReference type="PROSITE" id="PS50011">
    <property type="entry name" value="PROTEIN_KINASE_DOM"/>
    <property type="match status" value="1"/>
</dbReference>
<evidence type="ECO:0000256" key="9">
    <source>
        <dbReference type="ARBA" id="ARBA00022927"/>
    </source>
</evidence>
<comment type="subcellular location">
    <subcellularLocation>
        <location evidence="1">Endosome</location>
    </subcellularLocation>
</comment>
<dbReference type="PANTHER" id="PTHR24348:SF22">
    <property type="entry name" value="NON-SPECIFIC SERINE_THREONINE PROTEIN KINASE"/>
    <property type="match status" value="1"/>
</dbReference>
<evidence type="ECO:0000256" key="12">
    <source>
        <dbReference type="SAM" id="Coils"/>
    </source>
</evidence>
<comment type="caution">
    <text evidence="16">The sequence shown here is derived from an EMBL/GenBank/DDBJ whole genome shotgun (WGS) entry which is preliminary data.</text>
</comment>
<dbReference type="Pfam" id="PF19032">
    <property type="entry name" value="Intu_longin_2"/>
    <property type="match status" value="1"/>
</dbReference>
<dbReference type="GO" id="GO:0061709">
    <property type="term" value="P:reticulophagy"/>
    <property type="evidence" value="ECO:0007669"/>
    <property type="project" value="TreeGrafter"/>
</dbReference>
<evidence type="ECO:0000256" key="3">
    <source>
        <dbReference type="ARBA" id="ARBA00022448"/>
    </source>
</evidence>
<keyword evidence="12" id="KW-0175">Coiled coil</keyword>
<protein>
    <submittedName>
        <fullName evidence="16">Serine/threonine-protein kinase unc-51</fullName>
    </submittedName>
</protein>
<evidence type="ECO:0000256" key="2">
    <source>
        <dbReference type="ARBA" id="ARBA00007617"/>
    </source>
</evidence>
<proteinExistence type="inferred from homology"/>
<dbReference type="Proteomes" id="UP000054805">
    <property type="component" value="Unassembled WGS sequence"/>
</dbReference>
<gene>
    <name evidence="16" type="primary">ccz1</name>
    <name evidence="16" type="ORF">T4B_10349</name>
</gene>
<dbReference type="Pfam" id="PF07200">
    <property type="entry name" value="Mod_r"/>
    <property type="match status" value="1"/>
</dbReference>
<feature type="coiled-coil region" evidence="12">
    <location>
        <begin position="1579"/>
        <end position="1606"/>
    </location>
</feature>
<dbReference type="GO" id="GO:0042594">
    <property type="term" value="P:response to starvation"/>
    <property type="evidence" value="ECO:0007669"/>
    <property type="project" value="TreeGrafter"/>
</dbReference>
<feature type="region of interest" description="Disordered" evidence="13">
    <location>
        <begin position="462"/>
        <end position="504"/>
    </location>
</feature>
<keyword evidence="7 16" id="KW-0418">Kinase</keyword>
<feature type="compositionally biased region" description="Polar residues" evidence="13">
    <location>
        <begin position="346"/>
        <end position="355"/>
    </location>
</feature>
<dbReference type="SUPFAM" id="SSF56112">
    <property type="entry name" value="Protein kinase-like (PK-like)"/>
    <property type="match status" value="1"/>
</dbReference>
<reference evidence="16 17" key="1">
    <citation type="submission" date="2015-01" db="EMBL/GenBank/DDBJ databases">
        <title>Evolution of Trichinella species and genotypes.</title>
        <authorList>
            <person name="Korhonen P.K."/>
            <person name="Edoardo P."/>
            <person name="Giuseppe L.R."/>
            <person name="Gasser R.B."/>
        </authorList>
    </citation>
    <scope>NUCLEOTIDE SEQUENCE [LARGE SCALE GENOMIC DNA]</scope>
    <source>
        <strain evidence="16">ISS588</strain>
    </source>
</reference>
<feature type="region of interest" description="Disordered" evidence="13">
    <location>
        <begin position="286"/>
        <end position="360"/>
    </location>
</feature>
<evidence type="ECO:0000259" key="14">
    <source>
        <dbReference type="PROSITE" id="PS50011"/>
    </source>
</evidence>
<name>A0A0V1JAN1_TRIPS</name>
<dbReference type="GO" id="GO:0000045">
    <property type="term" value="P:autophagosome assembly"/>
    <property type="evidence" value="ECO:0007669"/>
    <property type="project" value="TreeGrafter"/>
</dbReference>
<organism evidence="16 17">
    <name type="scientific">Trichinella pseudospiralis</name>
    <name type="common">Parasitic roundworm</name>
    <dbReference type="NCBI Taxonomy" id="6337"/>
    <lineage>
        <taxon>Eukaryota</taxon>
        <taxon>Metazoa</taxon>
        <taxon>Ecdysozoa</taxon>
        <taxon>Nematoda</taxon>
        <taxon>Enoplea</taxon>
        <taxon>Dorylaimia</taxon>
        <taxon>Trichinellida</taxon>
        <taxon>Trichinellidae</taxon>
        <taxon>Trichinella</taxon>
    </lineage>
</organism>
<dbReference type="InterPro" id="IPR011009">
    <property type="entry name" value="Kinase-like_dom_sf"/>
</dbReference>
<evidence type="ECO:0000256" key="4">
    <source>
        <dbReference type="ARBA" id="ARBA00022679"/>
    </source>
</evidence>
<evidence type="ECO:0000313" key="16">
    <source>
        <dbReference type="EMBL" id="KRZ31637.1"/>
    </source>
</evidence>
<feature type="domain" description="Protein kinase" evidence="14">
    <location>
        <begin position="12"/>
        <end position="278"/>
    </location>
</feature>
<dbReference type="Pfam" id="PF00069">
    <property type="entry name" value="Pkinase"/>
    <property type="match status" value="1"/>
</dbReference>
<dbReference type="InterPro" id="IPR017441">
    <property type="entry name" value="Protein_kinase_ATP_BS"/>
</dbReference>
<evidence type="ECO:0000256" key="11">
    <source>
        <dbReference type="PROSITE-ProRule" id="PRU10141"/>
    </source>
</evidence>
<dbReference type="EMBL" id="JYDS01000023">
    <property type="protein sequence ID" value="KRZ31637.1"/>
    <property type="molecule type" value="Genomic_DNA"/>
</dbReference>
<dbReference type="GO" id="GO:0034045">
    <property type="term" value="C:phagophore assembly site membrane"/>
    <property type="evidence" value="ECO:0007669"/>
    <property type="project" value="TreeGrafter"/>
</dbReference>
<feature type="non-terminal residue" evidence="16">
    <location>
        <position position="1"/>
    </location>
</feature>
<evidence type="ECO:0000256" key="10">
    <source>
        <dbReference type="PROSITE-ProRule" id="PRU00646"/>
    </source>
</evidence>
<evidence type="ECO:0000256" key="7">
    <source>
        <dbReference type="ARBA" id="ARBA00022777"/>
    </source>
</evidence>
<keyword evidence="17" id="KW-1185">Reference proteome</keyword>
<dbReference type="PROSITE" id="PS00107">
    <property type="entry name" value="PROTEIN_KINASE_ATP"/>
    <property type="match status" value="1"/>
</dbReference>
<dbReference type="InterPro" id="IPR045269">
    <property type="entry name" value="Atg1-like"/>
</dbReference>
<feature type="binding site" evidence="11">
    <location>
        <position position="42"/>
    </location>
    <ligand>
        <name>ATP</name>
        <dbReference type="ChEBI" id="CHEBI:30616"/>
    </ligand>
</feature>
<dbReference type="GO" id="GO:0005524">
    <property type="term" value="F:ATP binding"/>
    <property type="evidence" value="ECO:0007669"/>
    <property type="project" value="UniProtKB-UniRule"/>
</dbReference>
<comment type="similarity">
    <text evidence="2">Belongs to the VPS37 family.</text>
</comment>
<evidence type="ECO:0000313" key="17">
    <source>
        <dbReference type="Proteomes" id="UP000054805"/>
    </source>
</evidence>
<keyword evidence="6" id="KW-0967">Endosome</keyword>
<dbReference type="FunFam" id="1.10.510.10:FF:000493">
    <property type="entry name" value="serine/threonine-protein kinase unc-51 isoform X2"/>
    <property type="match status" value="1"/>
</dbReference>
<accession>A0A0V1JAN1</accession>
<evidence type="ECO:0000259" key="15">
    <source>
        <dbReference type="PROSITE" id="PS51314"/>
    </source>
</evidence>
<evidence type="ECO:0000256" key="13">
    <source>
        <dbReference type="SAM" id="MobiDB-lite"/>
    </source>
</evidence>
<evidence type="ECO:0000256" key="6">
    <source>
        <dbReference type="ARBA" id="ARBA00022753"/>
    </source>
</evidence>
<dbReference type="CDD" id="cd14120">
    <property type="entry name" value="STKc_ULK1_2-like"/>
    <property type="match status" value="1"/>
</dbReference>
<dbReference type="InterPro" id="IPR008271">
    <property type="entry name" value="Ser/Thr_kinase_AS"/>
</dbReference>
<dbReference type="PROSITE" id="PS51314">
    <property type="entry name" value="VPS37_C"/>
    <property type="match status" value="1"/>
</dbReference>